<proteinExistence type="predicted"/>
<feature type="compositionally biased region" description="Basic and acidic residues" evidence="1">
    <location>
        <begin position="58"/>
        <end position="77"/>
    </location>
</feature>
<dbReference type="AlphaFoldDB" id="A0A9D7Y2H5"/>
<gene>
    <name evidence="2" type="ORF">IPP00_10950</name>
</gene>
<dbReference type="Proteomes" id="UP000886632">
    <property type="component" value="Unassembled WGS sequence"/>
</dbReference>
<reference evidence="2" key="1">
    <citation type="submission" date="2020-10" db="EMBL/GenBank/DDBJ databases">
        <title>Connecting structure to function with the recovery of over 1000 high-quality activated sludge metagenome-assembled genomes encoding full-length rRNA genes using long-read sequencing.</title>
        <authorList>
            <person name="Singleton C.M."/>
            <person name="Petriglieri F."/>
            <person name="Kristensen J.M."/>
            <person name="Kirkegaard R.H."/>
            <person name="Michaelsen T.Y."/>
            <person name="Andersen M.H."/>
            <person name="Karst S.M."/>
            <person name="Dueholm M.S."/>
            <person name="Nielsen P.H."/>
            <person name="Albertsen M."/>
        </authorList>
    </citation>
    <scope>NUCLEOTIDE SEQUENCE</scope>
    <source>
        <strain evidence="2">Ribe_18-Q3-R11-54_MAXAC.001</strain>
    </source>
</reference>
<accession>A0A9D7Y2H5</accession>
<sequence>MRGNEVDDALLDVRPDRRPRLVAGRRTRQVTRGRPDGTQIRHWHNDLQVPLLGGRRRHDVDRPTPREETCDLLDGPHGRGQPDPLRGPLQQGVEPLKGQRQMRPPFGARDGVDLIEDDRLNADQRLAGRGGEHEEQ</sequence>
<evidence type="ECO:0000313" key="2">
    <source>
        <dbReference type="EMBL" id="MBL0004471.1"/>
    </source>
</evidence>
<comment type="caution">
    <text evidence="2">The sequence shown here is derived from an EMBL/GenBank/DDBJ whole genome shotgun (WGS) entry which is preliminary data.</text>
</comment>
<feature type="region of interest" description="Disordered" evidence="1">
    <location>
        <begin position="54"/>
        <end position="136"/>
    </location>
</feature>
<evidence type="ECO:0000313" key="3">
    <source>
        <dbReference type="Proteomes" id="UP000886632"/>
    </source>
</evidence>
<organism evidence="2 3">
    <name type="scientific">Candidatus Phosphoribacter hodrii</name>
    <dbReference type="NCBI Taxonomy" id="2953743"/>
    <lineage>
        <taxon>Bacteria</taxon>
        <taxon>Bacillati</taxon>
        <taxon>Actinomycetota</taxon>
        <taxon>Actinomycetes</taxon>
        <taxon>Micrococcales</taxon>
        <taxon>Dermatophilaceae</taxon>
        <taxon>Candidatus Phosphoribacter</taxon>
    </lineage>
</organism>
<name>A0A9D7Y2H5_9MICO</name>
<evidence type="ECO:0000256" key="1">
    <source>
        <dbReference type="SAM" id="MobiDB-lite"/>
    </source>
</evidence>
<protein>
    <submittedName>
        <fullName evidence="2">Uncharacterized protein</fullName>
    </submittedName>
</protein>
<dbReference type="EMBL" id="JADKGK010000020">
    <property type="protein sequence ID" value="MBL0004471.1"/>
    <property type="molecule type" value="Genomic_DNA"/>
</dbReference>